<dbReference type="RefSeq" id="WP_114359586.1">
    <property type="nucleotide sequence ID" value="NZ_QRDT01000018.1"/>
</dbReference>
<dbReference type="PANTHER" id="PTHR24422">
    <property type="entry name" value="CHEMOTAXIS PROTEIN METHYLTRANSFERASE"/>
    <property type="match status" value="1"/>
</dbReference>
<proteinExistence type="predicted"/>
<evidence type="ECO:0000313" key="10">
    <source>
        <dbReference type="Proteomes" id="UP000256343"/>
    </source>
</evidence>
<dbReference type="InterPro" id="IPR029063">
    <property type="entry name" value="SAM-dependent_MTases_sf"/>
</dbReference>
<dbReference type="Gene3D" id="1.10.155.10">
    <property type="entry name" value="Chemotaxis receptor methyltransferase CheR, N-terminal domain"/>
    <property type="match status" value="1"/>
</dbReference>
<sequence length="292" mass="32688">MTPLDYEYLQKLLKDRSGLVLSADKKYLLESRLLPLARKAGVPGITDLVQKMKAGSEALIHDVVEAMTTNETFFFRDKTPFDHFKDSVIPDLIKARAGRKSLRIWCAASSTGQEPYSLAMLLKEKSAELAGWRIEIIATDLSPEVLEKSKAGLYTQFEVQRGLPIQLLVKYFKQVGTMWQLNADVRSMVQYRQFNLLQDFTALGKFDVIFCRNVLIYFDQATKSDIFNRLMRVTEPDGYLFLGAAETVVGLTDAYRICPKRRGVYLPNNPAASTAPGLAAGGGFKVNALTGR</sequence>
<dbReference type="Proteomes" id="UP000252631">
    <property type="component" value="Unassembled WGS sequence"/>
</dbReference>
<evidence type="ECO:0000256" key="5">
    <source>
        <dbReference type="ARBA" id="ARBA00022691"/>
    </source>
</evidence>
<dbReference type="InterPro" id="IPR022641">
    <property type="entry name" value="CheR_N"/>
</dbReference>
<dbReference type="EMBL" id="QRDT01000018">
    <property type="protein sequence ID" value="RED29724.1"/>
    <property type="molecule type" value="Genomic_DNA"/>
</dbReference>
<accession>A0A336JRY1</accession>
<keyword evidence="3 8" id="KW-0489">Methyltransferase</keyword>
<gene>
    <name evidence="7" type="ORF">BJ125_11884</name>
    <name evidence="8" type="ORF">SAMN05892882_11884</name>
</gene>
<keyword evidence="4 8" id="KW-0808">Transferase</keyword>
<dbReference type="InterPro" id="IPR036804">
    <property type="entry name" value="CheR_N_sf"/>
</dbReference>
<dbReference type="Gene3D" id="3.40.50.150">
    <property type="entry name" value="Vaccinia Virus protein VP39"/>
    <property type="match status" value="1"/>
</dbReference>
<dbReference type="Pfam" id="PF03705">
    <property type="entry name" value="CheR_N"/>
    <property type="match status" value="1"/>
</dbReference>
<dbReference type="SUPFAM" id="SSF53335">
    <property type="entry name" value="S-adenosyl-L-methionine-dependent methyltransferases"/>
    <property type="match status" value="1"/>
</dbReference>
<protein>
    <recommendedName>
        <fullName evidence="2">protein-glutamate O-methyltransferase</fullName>
        <ecNumber evidence="2">2.1.1.80</ecNumber>
    </recommendedName>
</protein>
<dbReference type="AlphaFoldDB" id="A0A336JRY1"/>
<dbReference type="Proteomes" id="UP000256343">
    <property type="component" value="Unassembled WGS sequence"/>
</dbReference>
<organism evidence="8 9">
    <name type="scientific">Rhodopseudomonas pentothenatexigens</name>
    <dbReference type="NCBI Taxonomy" id="999699"/>
    <lineage>
        <taxon>Bacteria</taxon>
        <taxon>Pseudomonadati</taxon>
        <taxon>Pseudomonadota</taxon>
        <taxon>Alphaproteobacteria</taxon>
        <taxon>Hyphomicrobiales</taxon>
        <taxon>Nitrobacteraceae</taxon>
        <taxon>Rhodopseudomonas</taxon>
    </lineage>
</organism>
<name>A0A336JRY1_9BRAD</name>
<dbReference type="InterPro" id="IPR000780">
    <property type="entry name" value="CheR_MeTrfase"/>
</dbReference>
<reference evidence="7 10" key="2">
    <citation type="submission" date="2018-07" db="EMBL/GenBank/DDBJ databases">
        <title>Genomic Encyclopedia of Archaeal and Bacterial Type Strains, Phase II (KMG-II): from individual species to whole genera.</title>
        <authorList>
            <person name="Goeker M."/>
        </authorList>
    </citation>
    <scope>NUCLEOTIDE SEQUENCE [LARGE SCALE GENOMIC DNA]</scope>
    <source>
        <strain evidence="7 10">JA575</strain>
    </source>
</reference>
<dbReference type="Pfam" id="PF01739">
    <property type="entry name" value="CheR"/>
    <property type="match status" value="1"/>
</dbReference>
<dbReference type="EC" id="2.1.1.80" evidence="2"/>
<evidence type="ECO:0000313" key="9">
    <source>
        <dbReference type="Proteomes" id="UP000252631"/>
    </source>
</evidence>
<dbReference type="GO" id="GO:0032259">
    <property type="term" value="P:methylation"/>
    <property type="evidence" value="ECO:0007669"/>
    <property type="project" value="UniProtKB-KW"/>
</dbReference>
<dbReference type="PANTHER" id="PTHR24422:SF21">
    <property type="entry name" value="CHEMOTAXIS PROTEIN METHYLTRANSFERASE 1"/>
    <property type="match status" value="1"/>
</dbReference>
<keyword evidence="10" id="KW-1185">Reference proteome</keyword>
<dbReference type="GO" id="GO:0008983">
    <property type="term" value="F:protein-glutamate O-methyltransferase activity"/>
    <property type="evidence" value="ECO:0007669"/>
    <property type="project" value="UniProtKB-EC"/>
</dbReference>
<dbReference type="EMBL" id="UFQQ01000018">
    <property type="protein sequence ID" value="SSW92330.1"/>
    <property type="molecule type" value="Genomic_DNA"/>
</dbReference>
<dbReference type="OrthoDB" id="9816309at2"/>
<evidence type="ECO:0000313" key="8">
    <source>
        <dbReference type="EMBL" id="SSW92330.1"/>
    </source>
</evidence>
<dbReference type="SUPFAM" id="SSF47757">
    <property type="entry name" value="Chemotaxis receptor methyltransferase CheR, N-terminal domain"/>
    <property type="match status" value="1"/>
</dbReference>
<dbReference type="InterPro" id="IPR022642">
    <property type="entry name" value="CheR_C"/>
</dbReference>
<feature type="domain" description="CheR-type methyltransferase" evidence="6">
    <location>
        <begin position="1"/>
        <end position="253"/>
    </location>
</feature>
<evidence type="ECO:0000256" key="4">
    <source>
        <dbReference type="ARBA" id="ARBA00022679"/>
    </source>
</evidence>
<evidence type="ECO:0000313" key="7">
    <source>
        <dbReference type="EMBL" id="RED29724.1"/>
    </source>
</evidence>
<comment type="catalytic activity">
    <reaction evidence="1">
        <text>L-glutamyl-[protein] + S-adenosyl-L-methionine = [protein]-L-glutamate 5-O-methyl ester + S-adenosyl-L-homocysteine</text>
        <dbReference type="Rhea" id="RHEA:24452"/>
        <dbReference type="Rhea" id="RHEA-COMP:10208"/>
        <dbReference type="Rhea" id="RHEA-COMP:10311"/>
        <dbReference type="ChEBI" id="CHEBI:29973"/>
        <dbReference type="ChEBI" id="CHEBI:57856"/>
        <dbReference type="ChEBI" id="CHEBI:59789"/>
        <dbReference type="ChEBI" id="CHEBI:82795"/>
        <dbReference type="EC" id="2.1.1.80"/>
    </reaction>
</comment>
<keyword evidence="5" id="KW-0949">S-adenosyl-L-methionine</keyword>
<evidence type="ECO:0000259" key="6">
    <source>
        <dbReference type="PROSITE" id="PS50123"/>
    </source>
</evidence>
<evidence type="ECO:0000256" key="2">
    <source>
        <dbReference type="ARBA" id="ARBA00012534"/>
    </source>
</evidence>
<reference evidence="8 9" key="1">
    <citation type="submission" date="2017-08" db="EMBL/GenBank/DDBJ databases">
        <authorList>
            <person name="de Groot N.N."/>
        </authorList>
    </citation>
    <scope>NUCLEOTIDE SEQUENCE [LARGE SCALE GENOMIC DNA]</scope>
    <source>
        <strain evidence="8 9">JA575</strain>
    </source>
</reference>
<dbReference type="SMART" id="SM00138">
    <property type="entry name" value="MeTrc"/>
    <property type="match status" value="1"/>
</dbReference>
<evidence type="ECO:0000256" key="1">
    <source>
        <dbReference type="ARBA" id="ARBA00001541"/>
    </source>
</evidence>
<evidence type="ECO:0000256" key="3">
    <source>
        <dbReference type="ARBA" id="ARBA00022603"/>
    </source>
</evidence>
<dbReference type="PROSITE" id="PS50123">
    <property type="entry name" value="CHER"/>
    <property type="match status" value="1"/>
</dbReference>
<dbReference type="PRINTS" id="PR00996">
    <property type="entry name" value="CHERMTFRASE"/>
</dbReference>
<dbReference type="InterPro" id="IPR050903">
    <property type="entry name" value="Bact_Chemotaxis_MeTrfase"/>
</dbReference>